<dbReference type="Gene3D" id="2.160.10.10">
    <property type="entry name" value="Hexapeptide repeat proteins"/>
    <property type="match status" value="1"/>
</dbReference>
<dbReference type="InterPro" id="IPR050484">
    <property type="entry name" value="Transf_Hexapept/Carb_Anhydrase"/>
</dbReference>
<keyword evidence="1" id="KW-0808">Transferase</keyword>
<dbReference type="EMBL" id="LECW02000005">
    <property type="protein sequence ID" value="KRT94623.1"/>
    <property type="molecule type" value="Genomic_DNA"/>
</dbReference>
<dbReference type="Proteomes" id="UP000288675">
    <property type="component" value="Chromosome"/>
</dbReference>
<dbReference type="InterPro" id="IPR011004">
    <property type="entry name" value="Trimer_LpxA-like_sf"/>
</dbReference>
<dbReference type="EMBL" id="CP035232">
    <property type="protein sequence ID" value="QAT66601.1"/>
    <property type="molecule type" value="Genomic_DNA"/>
</dbReference>
<reference evidence="3 5" key="3">
    <citation type="submission" date="2019-01" db="EMBL/GenBank/DDBJ databases">
        <title>Genome sequence of Bacillus glycinifermentans SRCM103574.</title>
        <authorList>
            <person name="Kong H.-J."/>
            <person name="Jeong S.-Y."/>
            <person name="Jeong D.-Y."/>
        </authorList>
    </citation>
    <scope>NUCLEOTIDE SEQUENCE [LARGE SCALE GENOMIC DNA]</scope>
    <source>
        <strain evidence="3 5">SRCM103574</strain>
    </source>
</reference>
<sequence length="172" mass="18911">MIYPYKDTEPLIHKTAFIADNACITGDVTIGEHSSIWFSSVIRGDVAPVRIGKGVNIQDLSCLHQSPNRPLLIEDGVTVGHQVTLHSAVIRKHALIGMGSIILDEAEIGEGAFIGAGSLVPPGKKIPPFHLAFGRPAKVIRPLTDSDKQDMERIRKEYIEKGQYYKSLQQKD</sequence>
<gene>
    <name evidence="1" type="ORF">AB447_213255</name>
    <name evidence="3" type="ORF">EQZ20_17980</name>
    <name evidence="2" type="ORF">P8828_12760</name>
</gene>
<reference evidence="1" key="2">
    <citation type="submission" date="2015-10" db="EMBL/GenBank/DDBJ databases">
        <authorList>
            <person name="Dunlap C."/>
        </authorList>
    </citation>
    <scope>NUCLEOTIDE SEQUENCE</scope>
    <source>
        <strain evidence="1">GO-13</strain>
    </source>
</reference>
<dbReference type="Pfam" id="PF00132">
    <property type="entry name" value="Hexapep"/>
    <property type="match status" value="1"/>
</dbReference>
<dbReference type="InterPro" id="IPR047324">
    <property type="entry name" value="LbH_gamma_CA-like"/>
</dbReference>
<evidence type="ECO:0000313" key="1">
    <source>
        <dbReference type="EMBL" id="KRT94623.1"/>
    </source>
</evidence>
<evidence type="ECO:0000313" key="5">
    <source>
        <dbReference type="Proteomes" id="UP000288675"/>
    </source>
</evidence>
<dbReference type="GO" id="GO:0016740">
    <property type="term" value="F:transferase activity"/>
    <property type="evidence" value="ECO:0007669"/>
    <property type="project" value="UniProtKB-KW"/>
</dbReference>
<dbReference type="STRING" id="1664069.BGLY_3596"/>
<evidence type="ECO:0000313" key="4">
    <source>
        <dbReference type="Proteomes" id="UP000036168"/>
    </source>
</evidence>
<dbReference type="AlphaFoldDB" id="A0A0J6E8U4"/>
<dbReference type="OrthoDB" id="9803036at2"/>
<dbReference type="RefSeq" id="WP_046129340.1">
    <property type="nucleotide sequence ID" value="NZ_CP023481.1"/>
</dbReference>
<evidence type="ECO:0000313" key="2">
    <source>
        <dbReference type="EMBL" id="MEC0485706.1"/>
    </source>
</evidence>
<protein>
    <submittedName>
        <fullName evidence="2">Gamma carbonic anhydrase family protein</fullName>
    </submittedName>
    <submittedName>
        <fullName evidence="1">Transferase</fullName>
    </submittedName>
</protein>
<accession>A0A0J6H772</accession>
<reference evidence="1 4" key="1">
    <citation type="journal article" date="2015" name="Int. J. Syst. Evol. Microbiol.">
        <title>Bacillus glycinifermentans sp. nov., isolated from fermented soybean paste.</title>
        <authorList>
            <person name="Kim S.J."/>
            <person name="Dunlap C.A."/>
            <person name="Kwon S.W."/>
            <person name="Rooney A.P."/>
        </authorList>
    </citation>
    <scope>NUCLEOTIDE SEQUENCE [LARGE SCALE GENOMIC DNA]</scope>
    <source>
        <strain evidence="1 4">GO-13</strain>
    </source>
</reference>
<accession>A0A0J6E8U4</accession>
<dbReference type="PANTHER" id="PTHR13061:SF29">
    <property type="entry name" value="GAMMA CARBONIC ANHYDRASE-LIKE 1, MITOCHONDRIAL-RELATED"/>
    <property type="match status" value="1"/>
</dbReference>
<dbReference type="PATRIC" id="fig|1664069.3.peg.495"/>
<proteinExistence type="predicted"/>
<dbReference type="SUPFAM" id="SSF51161">
    <property type="entry name" value="Trimeric LpxA-like enzymes"/>
    <property type="match status" value="1"/>
</dbReference>
<dbReference type="Proteomes" id="UP001341297">
    <property type="component" value="Unassembled WGS sequence"/>
</dbReference>
<dbReference type="InterPro" id="IPR001451">
    <property type="entry name" value="Hexapep"/>
</dbReference>
<reference evidence="2 6" key="4">
    <citation type="submission" date="2023-03" db="EMBL/GenBank/DDBJ databases">
        <title>Agriculturally important microbes genome sequencing.</title>
        <authorList>
            <person name="Dunlap C."/>
        </authorList>
    </citation>
    <scope>NUCLEOTIDE SEQUENCE [LARGE SCALE GENOMIC DNA]</scope>
    <source>
        <strain evidence="2 6">CBP-3203</strain>
    </source>
</reference>
<name>A0A0J6E8U4_9BACI</name>
<dbReference type="CDD" id="cd04645">
    <property type="entry name" value="LbH_gamma_CA_like"/>
    <property type="match status" value="1"/>
</dbReference>
<dbReference type="Proteomes" id="UP000036168">
    <property type="component" value="Unassembled WGS sequence"/>
</dbReference>
<dbReference type="GeneID" id="82854565"/>
<evidence type="ECO:0000313" key="6">
    <source>
        <dbReference type="Proteomes" id="UP001341297"/>
    </source>
</evidence>
<organism evidence="1 4">
    <name type="scientific">Bacillus glycinifermentans</name>
    <dbReference type="NCBI Taxonomy" id="1664069"/>
    <lineage>
        <taxon>Bacteria</taxon>
        <taxon>Bacillati</taxon>
        <taxon>Bacillota</taxon>
        <taxon>Bacilli</taxon>
        <taxon>Bacillales</taxon>
        <taxon>Bacillaceae</taxon>
        <taxon>Bacillus</taxon>
    </lineage>
</organism>
<dbReference type="KEGG" id="bgy:BGLY_3596"/>
<dbReference type="EMBL" id="JARRTL010000010">
    <property type="protein sequence ID" value="MEC0485706.1"/>
    <property type="molecule type" value="Genomic_DNA"/>
</dbReference>
<keyword evidence="6" id="KW-1185">Reference proteome</keyword>
<dbReference type="PANTHER" id="PTHR13061">
    <property type="entry name" value="DYNACTIN SUBUNIT P25"/>
    <property type="match status" value="1"/>
</dbReference>
<evidence type="ECO:0000313" key="3">
    <source>
        <dbReference type="EMBL" id="QAT66601.1"/>
    </source>
</evidence>